<name>A0A9N7VVV2_PLEPL</name>
<keyword evidence="3" id="KW-1185">Reference proteome</keyword>
<evidence type="ECO:0000313" key="3">
    <source>
        <dbReference type="Proteomes" id="UP001153269"/>
    </source>
</evidence>
<feature type="region of interest" description="Disordered" evidence="1">
    <location>
        <begin position="31"/>
        <end position="54"/>
    </location>
</feature>
<accession>A0A9N7VVV2</accession>
<comment type="caution">
    <text evidence="2">The sequence shown here is derived from an EMBL/GenBank/DDBJ whole genome shotgun (WGS) entry which is preliminary data.</text>
</comment>
<evidence type="ECO:0000313" key="2">
    <source>
        <dbReference type="EMBL" id="CAB1459231.1"/>
    </source>
</evidence>
<dbReference type="EMBL" id="CADEAL010004423">
    <property type="protein sequence ID" value="CAB1459231.1"/>
    <property type="molecule type" value="Genomic_DNA"/>
</dbReference>
<gene>
    <name evidence="2" type="ORF">PLEPLA_LOCUS47068</name>
</gene>
<evidence type="ECO:0000256" key="1">
    <source>
        <dbReference type="SAM" id="MobiDB-lite"/>
    </source>
</evidence>
<sequence length="96" mass="10713">MCVSSEETVYETTCQRVPAGPDLTWHLGGTLGSSWSSADPRPVTRSRAKYTRPSAKVTFRHAEQQVLNEVPARRGRLYDLQPLTHEASEDEVAARD</sequence>
<proteinExistence type="predicted"/>
<protein>
    <submittedName>
        <fullName evidence="2">Uncharacterized protein</fullName>
    </submittedName>
</protein>
<dbReference type="Proteomes" id="UP001153269">
    <property type="component" value="Unassembled WGS sequence"/>
</dbReference>
<dbReference type="AlphaFoldDB" id="A0A9N7VVV2"/>
<organism evidence="2 3">
    <name type="scientific">Pleuronectes platessa</name>
    <name type="common">European plaice</name>
    <dbReference type="NCBI Taxonomy" id="8262"/>
    <lineage>
        <taxon>Eukaryota</taxon>
        <taxon>Metazoa</taxon>
        <taxon>Chordata</taxon>
        <taxon>Craniata</taxon>
        <taxon>Vertebrata</taxon>
        <taxon>Euteleostomi</taxon>
        <taxon>Actinopterygii</taxon>
        <taxon>Neopterygii</taxon>
        <taxon>Teleostei</taxon>
        <taxon>Neoteleostei</taxon>
        <taxon>Acanthomorphata</taxon>
        <taxon>Carangaria</taxon>
        <taxon>Pleuronectiformes</taxon>
        <taxon>Pleuronectoidei</taxon>
        <taxon>Pleuronectidae</taxon>
        <taxon>Pleuronectes</taxon>
    </lineage>
</organism>
<reference evidence="2" key="1">
    <citation type="submission" date="2020-03" db="EMBL/GenBank/DDBJ databases">
        <authorList>
            <person name="Weist P."/>
        </authorList>
    </citation>
    <scope>NUCLEOTIDE SEQUENCE</scope>
</reference>